<dbReference type="InterPro" id="IPR042100">
    <property type="entry name" value="Bug_dom1"/>
</dbReference>
<dbReference type="PIRSF" id="PIRSF017082">
    <property type="entry name" value="YflP"/>
    <property type="match status" value="1"/>
</dbReference>
<protein>
    <submittedName>
        <fullName evidence="3">Tripartite tricarboxylate transporter substrate binding protein</fullName>
    </submittedName>
</protein>
<keyword evidence="4" id="KW-1185">Reference proteome</keyword>
<comment type="caution">
    <text evidence="3">The sequence shown here is derived from an EMBL/GenBank/DDBJ whole genome shotgun (WGS) entry which is preliminary data.</text>
</comment>
<organism evidence="3 4">
    <name type="scientific">Aquincola agrisoli</name>
    <dbReference type="NCBI Taxonomy" id="3119538"/>
    <lineage>
        <taxon>Bacteria</taxon>
        <taxon>Pseudomonadati</taxon>
        <taxon>Pseudomonadota</taxon>
        <taxon>Betaproteobacteria</taxon>
        <taxon>Burkholderiales</taxon>
        <taxon>Sphaerotilaceae</taxon>
        <taxon>Aquincola</taxon>
    </lineage>
</organism>
<gene>
    <name evidence="3" type="ORF">V4F39_06485</name>
</gene>
<dbReference type="InterPro" id="IPR006311">
    <property type="entry name" value="TAT_signal"/>
</dbReference>
<evidence type="ECO:0000313" key="3">
    <source>
        <dbReference type="EMBL" id="MEF7613555.1"/>
    </source>
</evidence>
<feature type="signal peptide" evidence="2">
    <location>
        <begin position="1"/>
        <end position="31"/>
    </location>
</feature>
<dbReference type="Proteomes" id="UP001336250">
    <property type="component" value="Unassembled WGS sequence"/>
</dbReference>
<dbReference type="PANTHER" id="PTHR42928">
    <property type="entry name" value="TRICARBOXYLATE-BINDING PROTEIN"/>
    <property type="match status" value="1"/>
</dbReference>
<evidence type="ECO:0000256" key="1">
    <source>
        <dbReference type="ARBA" id="ARBA00006987"/>
    </source>
</evidence>
<dbReference type="Pfam" id="PF03401">
    <property type="entry name" value="TctC"/>
    <property type="match status" value="1"/>
</dbReference>
<evidence type="ECO:0000256" key="2">
    <source>
        <dbReference type="SAM" id="SignalP"/>
    </source>
</evidence>
<dbReference type="Gene3D" id="3.40.190.10">
    <property type="entry name" value="Periplasmic binding protein-like II"/>
    <property type="match status" value="1"/>
</dbReference>
<dbReference type="PANTHER" id="PTHR42928:SF5">
    <property type="entry name" value="BLR1237 PROTEIN"/>
    <property type="match status" value="1"/>
</dbReference>
<dbReference type="RefSeq" id="WP_332288498.1">
    <property type="nucleotide sequence ID" value="NZ_JAZIBG010000019.1"/>
</dbReference>
<reference evidence="3 4" key="1">
    <citation type="submission" date="2024-02" db="EMBL/GenBank/DDBJ databases">
        <title>Genome sequence of Aquincola sp. MAHUQ-54.</title>
        <authorList>
            <person name="Huq M.A."/>
        </authorList>
    </citation>
    <scope>NUCLEOTIDE SEQUENCE [LARGE SCALE GENOMIC DNA]</scope>
    <source>
        <strain evidence="3 4">MAHUQ-54</strain>
    </source>
</reference>
<accession>A0AAW9QFX3</accession>
<name>A0AAW9QFX3_9BURK</name>
<dbReference type="SUPFAM" id="SSF53850">
    <property type="entry name" value="Periplasmic binding protein-like II"/>
    <property type="match status" value="1"/>
</dbReference>
<dbReference type="InterPro" id="IPR005064">
    <property type="entry name" value="BUG"/>
</dbReference>
<feature type="chain" id="PRO_5043701478" evidence="2">
    <location>
        <begin position="32"/>
        <end position="330"/>
    </location>
</feature>
<keyword evidence="2" id="KW-0732">Signal</keyword>
<dbReference type="EMBL" id="JAZIBG010000019">
    <property type="protein sequence ID" value="MEF7613555.1"/>
    <property type="molecule type" value="Genomic_DNA"/>
</dbReference>
<dbReference type="CDD" id="cd07012">
    <property type="entry name" value="PBP2_Bug_TTT"/>
    <property type="match status" value="1"/>
</dbReference>
<dbReference type="PROSITE" id="PS51318">
    <property type="entry name" value="TAT"/>
    <property type="match status" value="1"/>
</dbReference>
<sequence length="330" mass="34738">MKKTTRRAALARTLLLCGAGLLCAAMGSARAAYPEQPVKLVVGFPPGGGGDLYGRLIATALGKTLGQTVIVENRTGAGGNIAADMVAKAKPDGYTLLLAMSGNLAVAPAFRPQAIPYKVPEDFTPIGLILEAPHGLFVAQNSRFKTARELLDAAKTAKLSFASTGAGAAAHIGMEMVKREAGVDMLHVPYRGSGPAITDMLGGQVDSFFATASPLIGQVRQGQIRLLAVTGAARNAAIPDVPTFKELGVNVPVTQWYGLVAPAGTPQPIVKLLSEHLARALATPEVRDVIRKDAATERVLPMEEFRQFIVDDIARYRAAVTPQLLKEIAP</sequence>
<proteinExistence type="inferred from homology"/>
<dbReference type="Gene3D" id="3.40.190.150">
    <property type="entry name" value="Bordetella uptake gene, domain 1"/>
    <property type="match status" value="1"/>
</dbReference>
<comment type="similarity">
    <text evidence="1">Belongs to the UPF0065 (bug) family.</text>
</comment>
<evidence type="ECO:0000313" key="4">
    <source>
        <dbReference type="Proteomes" id="UP001336250"/>
    </source>
</evidence>
<dbReference type="AlphaFoldDB" id="A0AAW9QFX3"/>